<dbReference type="InterPro" id="IPR007048">
    <property type="entry name" value="IraD/Gp25-like"/>
</dbReference>
<evidence type="ECO:0000313" key="3">
    <source>
        <dbReference type="Proteomes" id="UP000823928"/>
    </source>
</evidence>
<evidence type="ECO:0000259" key="1">
    <source>
        <dbReference type="Pfam" id="PF04965"/>
    </source>
</evidence>
<sequence>MTNLNEITYVDWQLKLNSIGGVAEGVDDINQCIAIILLTPKGRVPHRPTFGSDIYKYIDYPVNEAIPNIVREATDSITLWETRIKISSIEVEIEQSTLTVKIDWTLKDSNATGTAEVNYDKAT</sequence>
<dbReference type="AlphaFoldDB" id="A0A9D1EYW6"/>
<reference evidence="2" key="1">
    <citation type="submission" date="2020-10" db="EMBL/GenBank/DDBJ databases">
        <authorList>
            <person name="Gilroy R."/>
        </authorList>
    </citation>
    <scope>NUCLEOTIDE SEQUENCE</scope>
    <source>
        <strain evidence="2">6276</strain>
    </source>
</reference>
<accession>A0A9D1EYW6</accession>
<proteinExistence type="predicted"/>
<dbReference type="Gene3D" id="3.10.450.40">
    <property type="match status" value="1"/>
</dbReference>
<dbReference type="EMBL" id="DVIU01000137">
    <property type="protein sequence ID" value="HIS36353.1"/>
    <property type="molecule type" value="Genomic_DNA"/>
</dbReference>
<feature type="domain" description="IraD/Gp25-like" evidence="1">
    <location>
        <begin position="24"/>
        <end position="110"/>
    </location>
</feature>
<reference evidence="2" key="2">
    <citation type="journal article" date="2021" name="PeerJ">
        <title>Extensive microbial diversity within the chicken gut microbiome revealed by metagenomics and culture.</title>
        <authorList>
            <person name="Gilroy R."/>
            <person name="Ravi A."/>
            <person name="Getino M."/>
            <person name="Pursley I."/>
            <person name="Horton D.L."/>
            <person name="Alikhan N.F."/>
            <person name="Baker D."/>
            <person name="Gharbi K."/>
            <person name="Hall N."/>
            <person name="Watson M."/>
            <person name="Adriaenssens E.M."/>
            <person name="Foster-Nyarko E."/>
            <person name="Jarju S."/>
            <person name="Secka A."/>
            <person name="Antonio M."/>
            <person name="Oren A."/>
            <person name="Chaudhuri R.R."/>
            <person name="La Ragione R."/>
            <person name="Hildebrand F."/>
            <person name="Pallen M.J."/>
        </authorList>
    </citation>
    <scope>NUCLEOTIDE SEQUENCE</scope>
    <source>
        <strain evidence="2">6276</strain>
    </source>
</reference>
<organism evidence="2 3">
    <name type="scientific">Candidatus Scatousia excrementigallinarum</name>
    <dbReference type="NCBI Taxonomy" id="2840935"/>
    <lineage>
        <taxon>Bacteria</taxon>
        <taxon>Candidatus Scatousia</taxon>
    </lineage>
</organism>
<comment type="caution">
    <text evidence="2">The sequence shown here is derived from an EMBL/GenBank/DDBJ whole genome shotgun (WGS) entry which is preliminary data.</text>
</comment>
<dbReference type="Pfam" id="PF04965">
    <property type="entry name" value="GPW_gp25"/>
    <property type="match status" value="1"/>
</dbReference>
<name>A0A9D1EYW6_9BACT</name>
<evidence type="ECO:0000313" key="2">
    <source>
        <dbReference type="EMBL" id="HIS36353.1"/>
    </source>
</evidence>
<protein>
    <submittedName>
        <fullName evidence="2">GPW/gp25 family protein</fullName>
    </submittedName>
</protein>
<dbReference type="SUPFAM" id="SSF160719">
    <property type="entry name" value="gpW/gp25-like"/>
    <property type="match status" value="1"/>
</dbReference>
<dbReference type="Proteomes" id="UP000823928">
    <property type="component" value="Unassembled WGS sequence"/>
</dbReference>
<gene>
    <name evidence="2" type="ORF">IAC10_06960</name>
</gene>